<dbReference type="Proteomes" id="UP001204144">
    <property type="component" value="Unassembled WGS sequence"/>
</dbReference>
<dbReference type="PANTHER" id="PTHR43245">
    <property type="entry name" value="BIFUNCTIONAL POLYMYXIN RESISTANCE PROTEIN ARNA"/>
    <property type="match status" value="1"/>
</dbReference>
<sequence>MKVLFIGGTGNISTPVSEMAIARGIDLYHLNRGNRTPIEGVKNLVADIENLAETEKVLRTHEWDVVVNWIAYTPEQVQRDIDLFKNKTRQYVFISSASCYEKPPTNYIITESTPLKNPHWQYSRDKIACEDLLVKAFREQNFPMTIIRPSHTYYSVFPLSLGGWMEFNAVDRMRKGQPVVVQGDGTSLWTVTHARDFAKAFLGMMGRPAAIGEAYHITSDEVLTWNQIYTQLAEAAGAKADIVHVPSKKIIEYANENGFESEEGGLWGDKSHCAIFDNTKIKRLVPDYVATIPYAEGIKETIAWFEADPARMIINPVTNKLLDGLVKKWG</sequence>
<dbReference type="SUPFAM" id="SSF51735">
    <property type="entry name" value="NAD(P)-binding Rossmann-fold domains"/>
    <property type="match status" value="1"/>
</dbReference>
<dbReference type="InterPro" id="IPR036291">
    <property type="entry name" value="NAD(P)-bd_dom_sf"/>
</dbReference>
<proteinExistence type="predicted"/>
<reference evidence="2 3" key="1">
    <citation type="submission" date="2018-11" db="EMBL/GenBank/DDBJ databases">
        <title>Novel bacteria species description.</title>
        <authorList>
            <person name="Han J.-H."/>
        </authorList>
    </citation>
    <scope>NUCLEOTIDE SEQUENCE [LARGE SCALE GENOMIC DNA]</scope>
    <source>
        <strain evidence="2 3">KCTC23259</strain>
    </source>
</reference>
<accession>A0AAE3GZ10</accession>
<organism evidence="2 3">
    <name type="scientific">Lacihabitans soyangensis</name>
    <dbReference type="NCBI Taxonomy" id="869394"/>
    <lineage>
        <taxon>Bacteria</taxon>
        <taxon>Pseudomonadati</taxon>
        <taxon>Bacteroidota</taxon>
        <taxon>Cytophagia</taxon>
        <taxon>Cytophagales</taxon>
        <taxon>Leadbetterellaceae</taxon>
        <taxon>Lacihabitans</taxon>
    </lineage>
</organism>
<dbReference type="InterPro" id="IPR001509">
    <property type="entry name" value="Epimerase_deHydtase"/>
</dbReference>
<comment type="caution">
    <text evidence="2">The sequence shown here is derived from an EMBL/GenBank/DDBJ whole genome shotgun (WGS) entry which is preliminary data.</text>
</comment>
<feature type="domain" description="NAD-dependent epimerase/dehydratase" evidence="1">
    <location>
        <begin position="4"/>
        <end position="217"/>
    </location>
</feature>
<evidence type="ECO:0000313" key="3">
    <source>
        <dbReference type="Proteomes" id="UP001204144"/>
    </source>
</evidence>
<dbReference type="Pfam" id="PF01370">
    <property type="entry name" value="Epimerase"/>
    <property type="match status" value="1"/>
</dbReference>
<dbReference type="InterPro" id="IPR050177">
    <property type="entry name" value="Lipid_A_modif_metabolic_enz"/>
</dbReference>
<name>A0AAE3GZ10_9BACT</name>
<dbReference type="CDD" id="cd05265">
    <property type="entry name" value="SDR_a1"/>
    <property type="match status" value="1"/>
</dbReference>
<dbReference type="RefSeq" id="WP_255035595.1">
    <property type="nucleotide sequence ID" value="NZ_RJUF01000003.1"/>
</dbReference>
<dbReference type="EMBL" id="RJUF01000003">
    <property type="protein sequence ID" value="MCP9761852.1"/>
    <property type="molecule type" value="Genomic_DNA"/>
</dbReference>
<keyword evidence="3" id="KW-1185">Reference proteome</keyword>
<evidence type="ECO:0000259" key="1">
    <source>
        <dbReference type="Pfam" id="PF01370"/>
    </source>
</evidence>
<gene>
    <name evidence="2" type="ORF">EGI31_02715</name>
</gene>
<dbReference type="Gene3D" id="3.40.50.720">
    <property type="entry name" value="NAD(P)-binding Rossmann-like Domain"/>
    <property type="match status" value="1"/>
</dbReference>
<protein>
    <submittedName>
        <fullName evidence="2">SDR family oxidoreductase</fullName>
    </submittedName>
</protein>
<evidence type="ECO:0000313" key="2">
    <source>
        <dbReference type="EMBL" id="MCP9761852.1"/>
    </source>
</evidence>
<dbReference type="AlphaFoldDB" id="A0AAE3GZ10"/>